<feature type="binding site" evidence="10">
    <location>
        <position position="254"/>
    </location>
    <ligand>
        <name>substrate</name>
    </ligand>
</feature>
<gene>
    <name evidence="10 13" type="primary">rbsK</name>
    <name evidence="13" type="ORF">A5CPEGH6_10800</name>
</gene>
<feature type="binding site" evidence="10">
    <location>
        <position position="186"/>
    </location>
    <ligand>
        <name>ATP</name>
        <dbReference type="ChEBI" id="CHEBI:30616"/>
    </ligand>
</feature>
<feature type="binding site" evidence="10">
    <location>
        <position position="287"/>
    </location>
    <ligand>
        <name>K(+)</name>
        <dbReference type="ChEBI" id="CHEBI:29103"/>
    </ligand>
</feature>
<evidence type="ECO:0000256" key="9">
    <source>
        <dbReference type="ARBA" id="ARBA00023277"/>
    </source>
</evidence>
<evidence type="ECO:0000313" key="13">
    <source>
        <dbReference type="EMBL" id="BBL06442.1"/>
    </source>
</evidence>
<dbReference type="Proteomes" id="UP000319374">
    <property type="component" value="Chromosome"/>
</dbReference>
<feature type="binding site" evidence="10">
    <location>
        <begin position="222"/>
        <end position="227"/>
    </location>
    <ligand>
        <name>ATP</name>
        <dbReference type="ChEBI" id="CHEBI:30616"/>
    </ligand>
</feature>
<evidence type="ECO:0000256" key="4">
    <source>
        <dbReference type="ARBA" id="ARBA00022741"/>
    </source>
</evidence>
<evidence type="ECO:0000256" key="7">
    <source>
        <dbReference type="ARBA" id="ARBA00022842"/>
    </source>
</evidence>
<feature type="binding site" evidence="10">
    <location>
        <position position="284"/>
    </location>
    <ligand>
        <name>K(+)</name>
        <dbReference type="ChEBI" id="CHEBI:29103"/>
    </ligand>
</feature>
<evidence type="ECO:0000256" key="10">
    <source>
        <dbReference type="HAMAP-Rule" id="MF_01987"/>
    </source>
</evidence>
<evidence type="ECO:0000256" key="11">
    <source>
        <dbReference type="NCBIfam" id="TIGR02152"/>
    </source>
</evidence>
<reference evidence="14" key="1">
    <citation type="submission" date="2019-06" db="EMBL/GenBank/DDBJ databases">
        <title>Alistipes onderdonkii subsp. vulgaris subsp. nov., Alistipes dispar sp. nov. and Alistipes communis sp. nov., isolated from human faeces, and creation of Alistipes onderdonkii subsp. onderdonkii subsp. nov.</title>
        <authorList>
            <person name="Sakamoto M."/>
            <person name="Ikeyama N."/>
            <person name="Ogata Y."/>
            <person name="Suda W."/>
            <person name="Iino T."/>
            <person name="Hattori M."/>
            <person name="Ohkuma M."/>
        </authorList>
    </citation>
    <scope>NUCLEOTIDE SEQUENCE [LARGE SCALE GENOMIC DNA]</scope>
    <source>
        <strain evidence="14">5CPEGH6</strain>
    </source>
</reference>
<dbReference type="HAMAP" id="MF_01987">
    <property type="entry name" value="Ribokinase"/>
    <property type="match status" value="1"/>
</dbReference>
<dbReference type="GO" id="GO:0046872">
    <property type="term" value="F:metal ion binding"/>
    <property type="evidence" value="ECO:0007669"/>
    <property type="project" value="UniProtKB-KW"/>
</dbReference>
<feature type="domain" description="Carbohydrate kinase PfkB" evidence="12">
    <location>
        <begin position="4"/>
        <end position="295"/>
    </location>
</feature>
<dbReference type="PRINTS" id="PR00990">
    <property type="entry name" value="RIBOKINASE"/>
</dbReference>
<comment type="similarity">
    <text evidence="10">Belongs to the carbohydrate kinase PfkB family. Ribokinase subfamily.</text>
</comment>
<comment type="activity regulation">
    <text evidence="10">Activated by a monovalent cation that binds near, but not in, the active site. The most likely occupant of the site in vivo is potassium. Ion binding induces a conformational change that may alter substrate affinity.</text>
</comment>
<evidence type="ECO:0000259" key="12">
    <source>
        <dbReference type="Pfam" id="PF00294"/>
    </source>
</evidence>
<dbReference type="Pfam" id="PF00294">
    <property type="entry name" value="PfkB"/>
    <property type="match status" value="1"/>
</dbReference>
<dbReference type="GO" id="GO:0019303">
    <property type="term" value="P:D-ribose catabolic process"/>
    <property type="evidence" value="ECO:0007669"/>
    <property type="project" value="UniProtKB-UniRule"/>
</dbReference>
<dbReference type="AlphaFoldDB" id="A0A4Y1X096"/>
<dbReference type="InterPro" id="IPR011877">
    <property type="entry name" value="Ribokinase"/>
</dbReference>
<name>A0A4Y1X096_9BACT</name>
<keyword evidence="7 10" id="KW-0460">Magnesium</keyword>
<dbReference type="InterPro" id="IPR011611">
    <property type="entry name" value="PfkB_dom"/>
</dbReference>
<dbReference type="RefSeq" id="WP_141428263.1">
    <property type="nucleotide sequence ID" value="NZ_AP019736.1"/>
</dbReference>
<feature type="binding site" evidence="10">
    <location>
        <position position="289"/>
    </location>
    <ligand>
        <name>K(+)</name>
        <dbReference type="ChEBI" id="CHEBI:29103"/>
    </ligand>
</feature>
<feature type="active site" description="Proton acceptor" evidence="10">
    <location>
        <position position="254"/>
    </location>
</feature>
<feature type="binding site" evidence="10">
    <location>
        <begin position="41"/>
        <end position="45"/>
    </location>
    <ligand>
        <name>substrate</name>
    </ligand>
</feature>
<keyword evidence="6 10" id="KW-0067">ATP-binding</keyword>
<dbReference type="SUPFAM" id="SSF53613">
    <property type="entry name" value="Ribokinase-like"/>
    <property type="match status" value="1"/>
</dbReference>
<sequence>MNLKKIVVIGSSNTDMVIKSEKLPAPGETVLGGTFLMNPGGKGANQAVAAARLGGRVTFICKTGDDLFARRAEEGYRQEGIDTAFMLCNAEVPSGVALITVDAKGENCIAVAPGANNTLLPADIEQARSEIESADLVIMQLEIPLETVICAARIAHESGVKVLLNPAPASALPEELLRMVDVLIPNRGEASALTNIEVTDWETAERAARVLHGYGVGSVLITLGAYGALCFDGSECTHIAPFKVKTVDTTAAGDTFCGALCVALAEERDLVQAARFASLVASISVTRLGAQNSVPYRREIDDIRVAQL</sequence>
<keyword evidence="3 10" id="KW-0479">Metal-binding</keyword>
<evidence type="ECO:0000256" key="8">
    <source>
        <dbReference type="ARBA" id="ARBA00022958"/>
    </source>
</evidence>
<dbReference type="KEGG" id="ada:A5CPEGH6_10800"/>
<dbReference type="InterPro" id="IPR029056">
    <property type="entry name" value="Ribokinase-like"/>
</dbReference>
<dbReference type="GO" id="GO:0004747">
    <property type="term" value="F:ribokinase activity"/>
    <property type="evidence" value="ECO:0007669"/>
    <property type="project" value="UniProtKB-UniRule"/>
</dbReference>
<evidence type="ECO:0000256" key="3">
    <source>
        <dbReference type="ARBA" id="ARBA00022723"/>
    </source>
</evidence>
<dbReference type="PANTHER" id="PTHR10584">
    <property type="entry name" value="SUGAR KINASE"/>
    <property type="match status" value="1"/>
</dbReference>
<dbReference type="NCBIfam" id="TIGR02152">
    <property type="entry name" value="D_ribokin_bact"/>
    <property type="match status" value="1"/>
</dbReference>
<keyword evidence="4 10" id="KW-0547">Nucleotide-binding</keyword>
<evidence type="ECO:0000256" key="2">
    <source>
        <dbReference type="ARBA" id="ARBA00022679"/>
    </source>
</evidence>
<accession>A0A4Y1X096</accession>
<dbReference type="NCBIfam" id="NF008353">
    <property type="entry name" value="PRK11142.1"/>
    <property type="match status" value="1"/>
</dbReference>
<feature type="binding site" evidence="10">
    <location>
        <position position="248"/>
    </location>
    <ligand>
        <name>K(+)</name>
        <dbReference type="ChEBI" id="CHEBI:29103"/>
    </ligand>
</feature>
<evidence type="ECO:0000256" key="5">
    <source>
        <dbReference type="ARBA" id="ARBA00022777"/>
    </source>
</evidence>
<comment type="subunit">
    <text evidence="10">Homodimer.</text>
</comment>
<keyword evidence="8 10" id="KW-0630">Potassium</keyword>
<organism evidence="13 14">
    <name type="scientific">Alistipes dispar</name>
    <dbReference type="NCBI Taxonomy" id="2585119"/>
    <lineage>
        <taxon>Bacteria</taxon>
        <taxon>Pseudomonadati</taxon>
        <taxon>Bacteroidota</taxon>
        <taxon>Bacteroidia</taxon>
        <taxon>Bacteroidales</taxon>
        <taxon>Rikenellaceae</taxon>
        <taxon>Alistipes</taxon>
    </lineage>
</organism>
<feature type="binding site" evidence="10">
    <location>
        <begin position="253"/>
        <end position="254"/>
    </location>
    <ligand>
        <name>ATP</name>
        <dbReference type="ChEBI" id="CHEBI:30616"/>
    </ligand>
</feature>
<evidence type="ECO:0000256" key="1">
    <source>
        <dbReference type="ARBA" id="ARBA00022490"/>
    </source>
</evidence>
<dbReference type="PANTHER" id="PTHR10584:SF166">
    <property type="entry name" value="RIBOKINASE"/>
    <property type="match status" value="1"/>
</dbReference>
<dbReference type="EC" id="2.7.1.15" evidence="10 11"/>
<comment type="cofactor">
    <cofactor evidence="10">
        <name>Mg(2+)</name>
        <dbReference type="ChEBI" id="CHEBI:18420"/>
    </cofactor>
    <text evidence="10">Requires a divalent cation, most likely magnesium in vivo, as an electrophilic catalyst to aid phosphoryl group transfer. It is the chelate of the metal and the nucleotide that is the actual substrate.</text>
</comment>
<dbReference type="GeneID" id="98673058"/>
<dbReference type="InterPro" id="IPR002139">
    <property type="entry name" value="Ribo/fructo_kinase"/>
</dbReference>
<keyword evidence="9 10" id="KW-0119">Carbohydrate metabolism</keyword>
<evidence type="ECO:0000313" key="14">
    <source>
        <dbReference type="Proteomes" id="UP000319374"/>
    </source>
</evidence>
<dbReference type="GO" id="GO:0005524">
    <property type="term" value="F:ATP binding"/>
    <property type="evidence" value="ECO:0007669"/>
    <property type="project" value="UniProtKB-UniRule"/>
</dbReference>
<keyword evidence="1 10" id="KW-0963">Cytoplasm</keyword>
<keyword evidence="5 10" id="KW-0418">Kinase</keyword>
<comment type="caution">
    <text evidence="10">Lacks conserved residue(s) required for the propagation of feature annotation.</text>
</comment>
<comment type="function">
    <text evidence="10">Catalyzes the phosphorylation of ribose at O-5 in a reaction requiring ATP and magnesium. The resulting D-ribose-5-phosphate can then be used either for sythesis of nucleotides, histidine, and tryptophan, or as a component of the pentose phosphate pathway.</text>
</comment>
<dbReference type="UniPathway" id="UPA00916">
    <property type="reaction ID" value="UER00889"/>
</dbReference>
<keyword evidence="2 10" id="KW-0808">Transferase</keyword>
<feature type="binding site" evidence="10">
    <location>
        <position position="250"/>
    </location>
    <ligand>
        <name>K(+)</name>
        <dbReference type="ChEBI" id="CHEBI:29103"/>
    </ligand>
</feature>
<protein>
    <recommendedName>
        <fullName evidence="10 11">Ribokinase</fullName>
        <shortName evidence="10">RK</shortName>
        <ecNumber evidence="10 11">2.7.1.15</ecNumber>
    </recommendedName>
</protein>
<proteinExistence type="inferred from homology"/>
<dbReference type="EMBL" id="AP019736">
    <property type="protein sequence ID" value="BBL06442.1"/>
    <property type="molecule type" value="Genomic_DNA"/>
</dbReference>
<comment type="subcellular location">
    <subcellularLocation>
        <location evidence="10">Cytoplasm</location>
    </subcellularLocation>
</comment>
<dbReference type="OrthoDB" id="9775849at2"/>
<dbReference type="CDD" id="cd01174">
    <property type="entry name" value="ribokinase"/>
    <property type="match status" value="1"/>
</dbReference>
<comment type="pathway">
    <text evidence="10">Carbohydrate metabolism; D-ribose degradation; D-ribose 5-phosphate from beta-D-ribopyranose: step 2/2.</text>
</comment>
<dbReference type="FunFam" id="3.40.1190.20:FF:000012">
    <property type="entry name" value="Ribokinase"/>
    <property type="match status" value="1"/>
</dbReference>
<keyword evidence="14" id="KW-1185">Reference proteome</keyword>
<feature type="binding site" evidence="10">
    <location>
        <position position="293"/>
    </location>
    <ligand>
        <name>K(+)</name>
        <dbReference type="ChEBI" id="CHEBI:29103"/>
    </ligand>
</feature>
<feature type="binding site" evidence="10">
    <location>
        <position position="142"/>
    </location>
    <ligand>
        <name>substrate</name>
    </ligand>
</feature>
<dbReference type="Gene3D" id="3.40.1190.20">
    <property type="match status" value="1"/>
</dbReference>
<feature type="binding site" evidence="10">
    <location>
        <begin position="13"/>
        <end position="15"/>
    </location>
    <ligand>
        <name>substrate</name>
    </ligand>
</feature>
<evidence type="ECO:0000256" key="6">
    <source>
        <dbReference type="ARBA" id="ARBA00022840"/>
    </source>
</evidence>
<comment type="catalytic activity">
    <reaction evidence="10">
        <text>D-ribose + ATP = D-ribose 5-phosphate + ADP + H(+)</text>
        <dbReference type="Rhea" id="RHEA:13697"/>
        <dbReference type="ChEBI" id="CHEBI:15378"/>
        <dbReference type="ChEBI" id="CHEBI:30616"/>
        <dbReference type="ChEBI" id="CHEBI:47013"/>
        <dbReference type="ChEBI" id="CHEBI:78346"/>
        <dbReference type="ChEBI" id="CHEBI:456216"/>
        <dbReference type="EC" id="2.7.1.15"/>
    </reaction>
</comment>
<dbReference type="GO" id="GO:0005829">
    <property type="term" value="C:cytosol"/>
    <property type="evidence" value="ECO:0007669"/>
    <property type="project" value="TreeGrafter"/>
</dbReference>